<organism evidence="2 3">
    <name type="scientific">Paenibacillus lignilyticus</name>
    <dbReference type="NCBI Taxonomy" id="1172615"/>
    <lineage>
        <taxon>Bacteria</taxon>
        <taxon>Bacillati</taxon>
        <taxon>Bacillota</taxon>
        <taxon>Bacilli</taxon>
        <taxon>Bacillales</taxon>
        <taxon>Paenibacillaceae</taxon>
        <taxon>Paenibacillus</taxon>
    </lineage>
</organism>
<gene>
    <name evidence="2" type="ORF">I8J30_16660</name>
</gene>
<dbReference type="Pfam" id="PF11085">
    <property type="entry name" value="YqhR"/>
    <property type="match status" value="1"/>
</dbReference>
<evidence type="ECO:0000256" key="1">
    <source>
        <dbReference type="SAM" id="Phobius"/>
    </source>
</evidence>
<keyword evidence="3" id="KW-1185">Reference proteome</keyword>
<dbReference type="EMBL" id="JAGKSP010000006">
    <property type="protein sequence ID" value="MBP3964348.1"/>
    <property type="molecule type" value="Genomic_DNA"/>
</dbReference>
<comment type="caution">
    <text evidence="2">The sequence shown here is derived from an EMBL/GenBank/DDBJ whole genome shotgun (WGS) entry which is preliminary data.</text>
</comment>
<sequence>MRKVTTERRKHNSPSDYNGKPHTNPFGYCLKLGFFAGVIWGLLHWLLYAIHFTKVMPGFLLEPFLQQSFLKSGWGHFAGIVAFTVFSIIATFIYKVLLGRLGGPWAGVFYGLVWWLLLFMTIGPVMQMMDPVNKIGYDTLFTEGCFFTLWGLFIGYTIAFEFTDEASREPAGAL</sequence>
<proteinExistence type="predicted"/>
<keyword evidence="1" id="KW-0472">Membrane</keyword>
<name>A0ABS5CEW6_9BACL</name>
<keyword evidence="1" id="KW-0812">Transmembrane</keyword>
<feature type="transmembrane region" description="Helical" evidence="1">
    <location>
        <begin position="106"/>
        <end position="128"/>
    </location>
</feature>
<evidence type="ECO:0000313" key="2">
    <source>
        <dbReference type="EMBL" id="MBP3964348.1"/>
    </source>
</evidence>
<protein>
    <submittedName>
        <fullName evidence="2">Uncharacterized protein</fullName>
    </submittedName>
</protein>
<feature type="transmembrane region" description="Helical" evidence="1">
    <location>
        <begin position="140"/>
        <end position="159"/>
    </location>
</feature>
<dbReference type="InterPro" id="IPR024563">
    <property type="entry name" value="YqhR"/>
</dbReference>
<evidence type="ECO:0000313" key="3">
    <source>
        <dbReference type="Proteomes" id="UP000673394"/>
    </source>
</evidence>
<keyword evidence="1" id="KW-1133">Transmembrane helix</keyword>
<feature type="transmembrane region" description="Helical" evidence="1">
    <location>
        <begin position="32"/>
        <end position="53"/>
    </location>
</feature>
<accession>A0ABS5CEW6</accession>
<dbReference type="Proteomes" id="UP000673394">
    <property type="component" value="Unassembled WGS sequence"/>
</dbReference>
<dbReference type="RefSeq" id="WP_210659586.1">
    <property type="nucleotide sequence ID" value="NZ_JAGKSP010000006.1"/>
</dbReference>
<feature type="transmembrane region" description="Helical" evidence="1">
    <location>
        <begin position="73"/>
        <end position="94"/>
    </location>
</feature>
<reference evidence="2 3" key="1">
    <citation type="submission" date="2021-04" db="EMBL/GenBank/DDBJ databases">
        <title>Paenibacillus sp. DLE-14 whole genome sequence.</title>
        <authorList>
            <person name="Ham Y.J."/>
        </authorList>
    </citation>
    <scope>NUCLEOTIDE SEQUENCE [LARGE SCALE GENOMIC DNA]</scope>
    <source>
        <strain evidence="2 3">DLE-14</strain>
    </source>
</reference>